<keyword evidence="2" id="KW-1185">Reference proteome</keyword>
<dbReference type="AlphaFoldDB" id="E9I435"/>
<dbReference type="KEGG" id="dpx:DAPPUDRAFT_274329"/>
<evidence type="ECO:0000313" key="2">
    <source>
        <dbReference type="Proteomes" id="UP000000305"/>
    </source>
</evidence>
<dbReference type="EMBL" id="GL734886">
    <property type="protein sequence ID" value="EFX61245.1"/>
    <property type="molecule type" value="Genomic_DNA"/>
</dbReference>
<name>E9I435_DAPPU</name>
<gene>
    <name evidence="1" type="ORF">DAPPUDRAFT_274329</name>
</gene>
<dbReference type="Proteomes" id="UP000000305">
    <property type="component" value="Unassembled WGS sequence"/>
</dbReference>
<dbReference type="InterPro" id="IPR027558">
    <property type="entry name" value="Pre_pil_HX9DG_C"/>
</dbReference>
<protein>
    <submittedName>
        <fullName evidence="1">Uncharacterized protein</fullName>
    </submittedName>
</protein>
<proteinExistence type="predicted"/>
<dbReference type="NCBIfam" id="TIGR04294">
    <property type="entry name" value="pre_pil_HX9DG"/>
    <property type="match status" value="1"/>
</dbReference>
<organism evidence="1 2">
    <name type="scientific">Daphnia pulex</name>
    <name type="common">Water flea</name>
    <dbReference type="NCBI Taxonomy" id="6669"/>
    <lineage>
        <taxon>Eukaryota</taxon>
        <taxon>Metazoa</taxon>
        <taxon>Ecdysozoa</taxon>
        <taxon>Arthropoda</taxon>
        <taxon>Crustacea</taxon>
        <taxon>Branchiopoda</taxon>
        <taxon>Diplostraca</taxon>
        <taxon>Cladocera</taxon>
        <taxon>Anomopoda</taxon>
        <taxon>Daphniidae</taxon>
        <taxon>Daphnia</taxon>
    </lineage>
</organism>
<dbReference type="InParanoid" id="E9I435"/>
<dbReference type="HOGENOM" id="CLU_1940217_0_0_1"/>
<sequence length="130" mass="14389">MAMAEPGTGDASIGFVAGFDAWLRGTTDPERFEKAWQFEGPFGEIEETLRLREGIERFLIEDINNPSASNISQSSIPVMFDRVDLDVKGFNHIPGGVNVLFMDGHVEFVKYPGPFPANRAWASAVDKLNL</sequence>
<reference evidence="1 2" key="1">
    <citation type="journal article" date="2011" name="Science">
        <title>The ecoresponsive genome of Daphnia pulex.</title>
        <authorList>
            <person name="Colbourne J.K."/>
            <person name="Pfrender M.E."/>
            <person name="Gilbert D."/>
            <person name="Thomas W.K."/>
            <person name="Tucker A."/>
            <person name="Oakley T.H."/>
            <person name="Tokishita S."/>
            <person name="Aerts A."/>
            <person name="Arnold G.J."/>
            <person name="Basu M.K."/>
            <person name="Bauer D.J."/>
            <person name="Caceres C.E."/>
            <person name="Carmel L."/>
            <person name="Casola C."/>
            <person name="Choi J.H."/>
            <person name="Detter J.C."/>
            <person name="Dong Q."/>
            <person name="Dusheyko S."/>
            <person name="Eads B.D."/>
            <person name="Frohlich T."/>
            <person name="Geiler-Samerotte K.A."/>
            <person name="Gerlach D."/>
            <person name="Hatcher P."/>
            <person name="Jogdeo S."/>
            <person name="Krijgsveld J."/>
            <person name="Kriventseva E.V."/>
            <person name="Kultz D."/>
            <person name="Laforsch C."/>
            <person name="Lindquist E."/>
            <person name="Lopez J."/>
            <person name="Manak J.R."/>
            <person name="Muller J."/>
            <person name="Pangilinan J."/>
            <person name="Patwardhan R.P."/>
            <person name="Pitluck S."/>
            <person name="Pritham E.J."/>
            <person name="Rechtsteiner A."/>
            <person name="Rho M."/>
            <person name="Rogozin I.B."/>
            <person name="Sakarya O."/>
            <person name="Salamov A."/>
            <person name="Schaack S."/>
            <person name="Shapiro H."/>
            <person name="Shiga Y."/>
            <person name="Skalitzky C."/>
            <person name="Smith Z."/>
            <person name="Souvorov A."/>
            <person name="Sung W."/>
            <person name="Tang Z."/>
            <person name="Tsuchiya D."/>
            <person name="Tu H."/>
            <person name="Vos H."/>
            <person name="Wang M."/>
            <person name="Wolf Y.I."/>
            <person name="Yamagata H."/>
            <person name="Yamada T."/>
            <person name="Ye Y."/>
            <person name="Shaw J.R."/>
            <person name="Andrews J."/>
            <person name="Crease T.J."/>
            <person name="Tang H."/>
            <person name="Lucas S.M."/>
            <person name="Robertson H.M."/>
            <person name="Bork P."/>
            <person name="Koonin E.V."/>
            <person name="Zdobnov E.M."/>
            <person name="Grigoriev I.V."/>
            <person name="Lynch M."/>
            <person name="Boore J.L."/>
        </authorList>
    </citation>
    <scope>NUCLEOTIDE SEQUENCE [LARGE SCALE GENOMIC DNA]</scope>
</reference>
<evidence type="ECO:0000313" key="1">
    <source>
        <dbReference type="EMBL" id="EFX61245.1"/>
    </source>
</evidence>
<accession>E9I435</accession>